<dbReference type="AlphaFoldDB" id="A0A0J6TFQ5"/>
<keyword evidence="3" id="KW-1185">Reference proteome</keyword>
<evidence type="ECO:0000313" key="2">
    <source>
        <dbReference type="EMBL" id="KMO44789.1"/>
    </source>
</evidence>
<gene>
    <name evidence="2" type="ORF">VQ03_01270</name>
</gene>
<name>A0A0J6TFQ5_9HYPH</name>
<feature type="chain" id="PRO_5005282621" description="DUF2490 domain-containing protein" evidence="1">
    <location>
        <begin position="28"/>
        <end position="230"/>
    </location>
</feature>
<reference evidence="2 3" key="1">
    <citation type="submission" date="2015-03" db="EMBL/GenBank/DDBJ databases">
        <title>Genome sequencing of Methylobacterium tarhaniae DSM 25844.</title>
        <authorList>
            <person name="Chaudhry V."/>
            <person name="Patil P.B."/>
        </authorList>
    </citation>
    <scope>NUCLEOTIDE SEQUENCE [LARGE SCALE GENOMIC DNA]</scope>
    <source>
        <strain evidence="2 3">DSM 25844</strain>
    </source>
</reference>
<evidence type="ECO:0008006" key="4">
    <source>
        <dbReference type="Google" id="ProtNLM"/>
    </source>
</evidence>
<comment type="caution">
    <text evidence="2">The sequence shown here is derived from an EMBL/GenBank/DDBJ whole genome shotgun (WGS) entry which is preliminary data.</text>
</comment>
<dbReference type="RefSeq" id="WP_048449037.1">
    <property type="nucleotide sequence ID" value="NZ_LABZ01000008.1"/>
</dbReference>
<dbReference type="Pfam" id="PF10677">
    <property type="entry name" value="DUF2490"/>
    <property type="match status" value="1"/>
</dbReference>
<organism evidence="2 3">
    <name type="scientific">Methylobacterium tarhaniae</name>
    <dbReference type="NCBI Taxonomy" id="1187852"/>
    <lineage>
        <taxon>Bacteria</taxon>
        <taxon>Pseudomonadati</taxon>
        <taxon>Pseudomonadota</taxon>
        <taxon>Alphaproteobacteria</taxon>
        <taxon>Hyphomicrobiales</taxon>
        <taxon>Methylobacteriaceae</taxon>
        <taxon>Methylobacterium</taxon>
    </lineage>
</organism>
<dbReference type="PATRIC" id="fig|1187852.3.peg.6495"/>
<dbReference type="EMBL" id="LABZ01000008">
    <property type="protein sequence ID" value="KMO44789.1"/>
    <property type="molecule type" value="Genomic_DNA"/>
</dbReference>
<evidence type="ECO:0000256" key="1">
    <source>
        <dbReference type="SAM" id="SignalP"/>
    </source>
</evidence>
<accession>A0A0J6TFQ5</accession>
<keyword evidence="1" id="KW-0732">Signal</keyword>
<protein>
    <recommendedName>
        <fullName evidence="4">DUF2490 domain-containing protein</fullName>
    </recommendedName>
</protein>
<feature type="signal peptide" evidence="1">
    <location>
        <begin position="1"/>
        <end position="27"/>
    </location>
</feature>
<evidence type="ECO:0000313" key="3">
    <source>
        <dbReference type="Proteomes" id="UP000036449"/>
    </source>
</evidence>
<dbReference type="Proteomes" id="UP000036449">
    <property type="component" value="Unassembled WGS sequence"/>
</dbReference>
<dbReference type="OrthoDB" id="5381041at2"/>
<sequence>MIVAGRLLPLLPALWLASSILPAAAQADHDGQLWINATAFGSVGSFAYFAEVQPRFGDGISRLDQLIVRPAIGWKISDSVTVYQGYARVENTPLGQRAFSEDRSFQQVGWEIGTFERVKLSSRTRFEQRFQTNGRDTGFRLRQMLRAAMPLTEEKRGVAAVAWTEAFVALNDTDWGARAGFDRIRTFVGLELPLQGPSTLEVGYMNQTVHAPASRVTMDHIISVNVSLRQ</sequence>
<proteinExistence type="predicted"/>
<dbReference type="InterPro" id="IPR019619">
    <property type="entry name" value="DUF2490"/>
</dbReference>